<keyword evidence="2" id="KW-1003">Cell membrane</keyword>
<dbReference type="InterPro" id="IPR003838">
    <property type="entry name" value="ABC3_permease_C"/>
</dbReference>
<keyword evidence="10" id="KW-1185">Reference proteome</keyword>
<dbReference type="Pfam" id="PF02687">
    <property type="entry name" value="FtsX"/>
    <property type="match status" value="1"/>
</dbReference>
<evidence type="ECO:0000259" key="8">
    <source>
        <dbReference type="Pfam" id="PF12704"/>
    </source>
</evidence>
<dbReference type="PANTHER" id="PTHR43738">
    <property type="entry name" value="ABC TRANSPORTER, MEMBRANE PROTEIN"/>
    <property type="match status" value="1"/>
</dbReference>
<protein>
    <submittedName>
        <fullName evidence="9">ABC transporter permease</fullName>
    </submittedName>
</protein>
<feature type="transmembrane region" description="Helical" evidence="6">
    <location>
        <begin position="384"/>
        <end position="407"/>
    </location>
</feature>
<evidence type="ECO:0000256" key="1">
    <source>
        <dbReference type="ARBA" id="ARBA00004651"/>
    </source>
</evidence>
<feature type="domain" description="ABC3 transporter permease C-terminal" evidence="7">
    <location>
        <begin position="292"/>
        <end position="407"/>
    </location>
</feature>
<evidence type="ECO:0000259" key="7">
    <source>
        <dbReference type="Pfam" id="PF02687"/>
    </source>
</evidence>
<reference evidence="9 10" key="1">
    <citation type="submission" date="2018-11" db="EMBL/GenBank/DDBJ databases">
        <title>Draft genome analysis of Rheinheimera mesophila isolated from an industrial waste site.</title>
        <authorList>
            <person name="Yu Q."/>
            <person name="Qi Y."/>
            <person name="Zhang H."/>
            <person name="Lu Y."/>
            <person name="Pu J."/>
        </authorList>
    </citation>
    <scope>NUCLEOTIDE SEQUENCE [LARGE SCALE GENOMIC DNA]</scope>
    <source>
        <strain evidence="9 10">IITR13</strain>
    </source>
</reference>
<keyword evidence="4 6" id="KW-1133">Transmembrane helix</keyword>
<gene>
    <name evidence="9" type="ORF">EIK76_05610</name>
</gene>
<dbReference type="Pfam" id="PF12704">
    <property type="entry name" value="MacB_PCD"/>
    <property type="match status" value="1"/>
</dbReference>
<dbReference type="InterPro" id="IPR051125">
    <property type="entry name" value="ABC-4/HrtB_transporter"/>
</dbReference>
<keyword evidence="3 6" id="KW-0812">Transmembrane</keyword>
<name>A0A3P3QQK8_9GAMM</name>
<dbReference type="RefSeq" id="WP_046518219.1">
    <property type="nucleotide sequence ID" value="NZ_LAVS01000001.1"/>
</dbReference>
<comment type="subcellular location">
    <subcellularLocation>
        <location evidence="1">Cell membrane</location>
        <topology evidence="1">Multi-pass membrane protein</topology>
    </subcellularLocation>
</comment>
<evidence type="ECO:0000313" key="10">
    <source>
        <dbReference type="Proteomes" id="UP000276260"/>
    </source>
</evidence>
<evidence type="ECO:0000256" key="3">
    <source>
        <dbReference type="ARBA" id="ARBA00022692"/>
    </source>
</evidence>
<feature type="domain" description="MacB-like periplasmic core" evidence="8">
    <location>
        <begin position="18"/>
        <end position="207"/>
    </location>
</feature>
<evidence type="ECO:0000256" key="2">
    <source>
        <dbReference type="ARBA" id="ARBA00022475"/>
    </source>
</evidence>
<dbReference type="AlphaFoldDB" id="A0A3P3QQK8"/>
<comment type="caution">
    <text evidence="9">The sequence shown here is derived from an EMBL/GenBank/DDBJ whole genome shotgun (WGS) entry which is preliminary data.</text>
</comment>
<dbReference type="InterPro" id="IPR025857">
    <property type="entry name" value="MacB_PCD"/>
</dbReference>
<dbReference type="EMBL" id="RRCF01000001">
    <property type="protein sequence ID" value="RRJ23541.1"/>
    <property type="molecule type" value="Genomic_DNA"/>
</dbReference>
<evidence type="ECO:0000256" key="6">
    <source>
        <dbReference type="SAM" id="Phobius"/>
    </source>
</evidence>
<keyword evidence="5 6" id="KW-0472">Membrane</keyword>
<dbReference type="PANTHER" id="PTHR43738:SF2">
    <property type="entry name" value="ABC TRANSPORTER PERMEASE"/>
    <property type="match status" value="1"/>
</dbReference>
<feature type="transmembrane region" description="Helical" evidence="6">
    <location>
        <begin position="320"/>
        <end position="337"/>
    </location>
</feature>
<sequence>MLMQLARASLWNRKGTVLMTVISLTISIALLLGIDHIRHEAKSSFTSTVSGTDLIVGARSSQLNLLLYSVFRIGNATNNISWKNYQTVKTHPQVAWSIPISLGDSHRGYRVIGTNEDYFKFYQYGEKQGLKLAQGKVFAGVYQAVIGSVVAQKLGYQLGEQIILSHGVGSISFTQHKDKPFEVVGILAPTGTPVDQSVHIPLQGIEAIHLGWQSGAMPAPGKNISVEQSLTMDLEPKVITAYMLGLKSKMATFAVQRQLNEFKAEPLSAILPGVALAELWQMLSMVENMLLLITALVIVATLVGIVTTLLAGLKERQREMAILRAVGAPASTVFFLIELELLLMALLSIAAALLVLVAGLFGFRELLASQYGLFISINPWHDQTALLLGVVLGLTLVLGAIPAFLAYRRALASGLMVRL</sequence>
<proteinExistence type="predicted"/>
<feature type="transmembrane region" description="Helical" evidence="6">
    <location>
        <begin position="343"/>
        <end position="363"/>
    </location>
</feature>
<dbReference type="GO" id="GO:0005886">
    <property type="term" value="C:plasma membrane"/>
    <property type="evidence" value="ECO:0007669"/>
    <property type="project" value="UniProtKB-SubCell"/>
</dbReference>
<evidence type="ECO:0000313" key="9">
    <source>
        <dbReference type="EMBL" id="RRJ23541.1"/>
    </source>
</evidence>
<feature type="transmembrane region" description="Helical" evidence="6">
    <location>
        <begin position="289"/>
        <end position="313"/>
    </location>
</feature>
<dbReference type="OrthoDB" id="9784014at2"/>
<dbReference type="Proteomes" id="UP000276260">
    <property type="component" value="Unassembled WGS sequence"/>
</dbReference>
<organism evidence="9 10">
    <name type="scientific">Rheinheimera mesophila</name>
    <dbReference type="NCBI Taxonomy" id="1547515"/>
    <lineage>
        <taxon>Bacteria</taxon>
        <taxon>Pseudomonadati</taxon>
        <taxon>Pseudomonadota</taxon>
        <taxon>Gammaproteobacteria</taxon>
        <taxon>Chromatiales</taxon>
        <taxon>Chromatiaceae</taxon>
        <taxon>Rheinheimera</taxon>
    </lineage>
</organism>
<accession>A0A3P3QQK8</accession>
<evidence type="ECO:0000256" key="5">
    <source>
        <dbReference type="ARBA" id="ARBA00023136"/>
    </source>
</evidence>
<evidence type="ECO:0000256" key="4">
    <source>
        <dbReference type="ARBA" id="ARBA00022989"/>
    </source>
</evidence>